<evidence type="ECO:0000313" key="3">
    <source>
        <dbReference type="EMBL" id="KAG9063367.1"/>
    </source>
</evidence>
<sequence length="229" mass="25103">MKIATISIALVAMTLVFTEALTLHARRSDTASSGQGKSGVDTFSSTSHSVKRTTPDHFSSSPTTLKDRLATMRQDKKGAEPESTKEAQEGQEKRDDKAPFEPAPVYTCQQYINGIEAVLKSVEVSMHEVHKEVTDRKPAQDVPSKLKEIKDLVAQTRADTTAAKKTKYKTKTTMDTLISTATSLYTKLGKNRVHLGEATSQAYEDLKMNAENIKSYAEGYVKKGCVVAV</sequence>
<keyword evidence="4" id="KW-1185">Reference proteome</keyword>
<gene>
    <name evidence="3" type="ORF">KI688_004249</name>
</gene>
<protein>
    <submittedName>
        <fullName evidence="3">Uncharacterized protein</fullName>
    </submittedName>
</protein>
<feature type="signal peptide" evidence="2">
    <location>
        <begin position="1"/>
        <end position="20"/>
    </location>
</feature>
<evidence type="ECO:0000256" key="2">
    <source>
        <dbReference type="SAM" id="SignalP"/>
    </source>
</evidence>
<proteinExistence type="predicted"/>
<reference evidence="3" key="1">
    <citation type="submission" date="2021-06" db="EMBL/GenBank/DDBJ databases">
        <title>Genome Sequence of Mortierella hyaline Strain SCG-10, a Cold-Adapted, Nitrate-Reducing Fungus Isolated from Soil in Minnesota, USA.</title>
        <authorList>
            <person name="Aldossari N."/>
        </authorList>
    </citation>
    <scope>NUCLEOTIDE SEQUENCE</scope>
    <source>
        <strain evidence="3">SCG-10</strain>
    </source>
</reference>
<feature type="compositionally biased region" description="Polar residues" evidence="1">
    <location>
        <begin position="30"/>
        <end position="48"/>
    </location>
</feature>
<dbReference type="EMBL" id="JAHRHY010000016">
    <property type="protein sequence ID" value="KAG9063367.1"/>
    <property type="molecule type" value="Genomic_DNA"/>
</dbReference>
<dbReference type="OrthoDB" id="2416188at2759"/>
<comment type="caution">
    <text evidence="3">The sequence shown here is derived from an EMBL/GenBank/DDBJ whole genome shotgun (WGS) entry which is preliminary data.</text>
</comment>
<dbReference type="AlphaFoldDB" id="A0A9P7XMM4"/>
<feature type="chain" id="PRO_5040417956" evidence="2">
    <location>
        <begin position="21"/>
        <end position="229"/>
    </location>
</feature>
<feature type="compositionally biased region" description="Basic and acidic residues" evidence="1">
    <location>
        <begin position="65"/>
        <end position="99"/>
    </location>
</feature>
<name>A0A9P7XMM4_9FUNG</name>
<keyword evidence="2" id="KW-0732">Signal</keyword>
<dbReference type="Proteomes" id="UP000707451">
    <property type="component" value="Unassembled WGS sequence"/>
</dbReference>
<feature type="region of interest" description="Disordered" evidence="1">
    <location>
        <begin position="26"/>
        <end position="102"/>
    </location>
</feature>
<evidence type="ECO:0000313" key="4">
    <source>
        <dbReference type="Proteomes" id="UP000707451"/>
    </source>
</evidence>
<evidence type="ECO:0000256" key="1">
    <source>
        <dbReference type="SAM" id="MobiDB-lite"/>
    </source>
</evidence>
<organism evidence="3 4">
    <name type="scientific">Linnemannia hyalina</name>
    <dbReference type="NCBI Taxonomy" id="64524"/>
    <lineage>
        <taxon>Eukaryota</taxon>
        <taxon>Fungi</taxon>
        <taxon>Fungi incertae sedis</taxon>
        <taxon>Mucoromycota</taxon>
        <taxon>Mortierellomycotina</taxon>
        <taxon>Mortierellomycetes</taxon>
        <taxon>Mortierellales</taxon>
        <taxon>Mortierellaceae</taxon>
        <taxon>Linnemannia</taxon>
    </lineage>
</organism>
<accession>A0A9P7XMM4</accession>